<gene>
    <name evidence="7" type="ORF">ACIGXA_10295</name>
</gene>
<name>A0ABW8C495_9ACTN</name>
<evidence type="ECO:0000256" key="2">
    <source>
        <dbReference type="ARBA" id="ARBA00023015"/>
    </source>
</evidence>
<dbReference type="PANTHER" id="PTHR43133:SF50">
    <property type="entry name" value="ECF RNA POLYMERASE SIGMA FACTOR SIGM"/>
    <property type="match status" value="1"/>
</dbReference>
<dbReference type="Gene3D" id="1.10.1740.10">
    <property type="match status" value="1"/>
</dbReference>
<dbReference type="SUPFAM" id="SSF88946">
    <property type="entry name" value="Sigma2 domain of RNA polymerase sigma factors"/>
    <property type="match status" value="1"/>
</dbReference>
<dbReference type="RefSeq" id="WP_399646674.1">
    <property type="nucleotide sequence ID" value="NZ_JBITYG010000002.1"/>
</dbReference>
<dbReference type="InterPro" id="IPR014325">
    <property type="entry name" value="RNA_pol_sigma-E_actinobac"/>
</dbReference>
<proteinExistence type="inferred from homology"/>
<dbReference type="PANTHER" id="PTHR43133">
    <property type="entry name" value="RNA POLYMERASE ECF-TYPE SIGMA FACTO"/>
    <property type="match status" value="1"/>
</dbReference>
<dbReference type="Gene3D" id="1.10.10.10">
    <property type="entry name" value="Winged helix-like DNA-binding domain superfamily/Winged helix DNA-binding domain"/>
    <property type="match status" value="1"/>
</dbReference>
<feature type="domain" description="RNA polymerase sigma factor 70 region 4 type 2" evidence="6">
    <location>
        <begin position="130"/>
        <end position="179"/>
    </location>
</feature>
<keyword evidence="4" id="KW-0238">DNA-binding</keyword>
<dbReference type="NCBIfam" id="TIGR02937">
    <property type="entry name" value="sigma70-ECF"/>
    <property type="match status" value="1"/>
</dbReference>
<dbReference type="InterPro" id="IPR036388">
    <property type="entry name" value="WH-like_DNA-bd_sf"/>
</dbReference>
<evidence type="ECO:0000313" key="8">
    <source>
        <dbReference type="Proteomes" id="UP001614394"/>
    </source>
</evidence>
<sequence length="194" mass="21188">MSIFNVRARGTAPPEAAADPVEEVEGIPEFEMLAARRWPSLVRAGYLLTGDVSAGQDLAQTALASCYAHWGKVSRARDVDAYLHRVLVNAHRTRMRRRRVREVAWDRRTEASAAASVDFAPAAAWRVTVNKALAALPPRQRAVLVLRFWSDLTEAQVAAAMGCSVGTVKSQTSKALAKLRLDPALRPDLSEGQS</sequence>
<dbReference type="InterPro" id="IPR013249">
    <property type="entry name" value="RNA_pol_sigma70_r4_t2"/>
</dbReference>
<dbReference type="InterPro" id="IPR039425">
    <property type="entry name" value="RNA_pol_sigma-70-like"/>
</dbReference>
<evidence type="ECO:0000256" key="1">
    <source>
        <dbReference type="ARBA" id="ARBA00010641"/>
    </source>
</evidence>
<dbReference type="Pfam" id="PF08281">
    <property type="entry name" value="Sigma70_r4_2"/>
    <property type="match status" value="1"/>
</dbReference>
<evidence type="ECO:0000313" key="7">
    <source>
        <dbReference type="EMBL" id="MFI9100908.1"/>
    </source>
</evidence>
<reference evidence="7 8" key="1">
    <citation type="submission" date="2024-10" db="EMBL/GenBank/DDBJ databases">
        <title>The Natural Products Discovery Center: Release of the First 8490 Sequenced Strains for Exploring Actinobacteria Biosynthetic Diversity.</title>
        <authorList>
            <person name="Kalkreuter E."/>
            <person name="Kautsar S.A."/>
            <person name="Yang D."/>
            <person name="Bader C.D."/>
            <person name="Teijaro C.N."/>
            <person name="Fluegel L."/>
            <person name="Davis C.M."/>
            <person name="Simpson J.R."/>
            <person name="Lauterbach L."/>
            <person name="Steele A.D."/>
            <person name="Gui C."/>
            <person name="Meng S."/>
            <person name="Li G."/>
            <person name="Viehrig K."/>
            <person name="Ye F."/>
            <person name="Su P."/>
            <person name="Kiefer A.F."/>
            <person name="Nichols A."/>
            <person name="Cepeda A.J."/>
            <person name="Yan W."/>
            <person name="Fan B."/>
            <person name="Jiang Y."/>
            <person name="Adhikari A."/>
            <person name="Zheng C.-J."/>
            <person name="Schuster L."/>
            <person name="Cowan T.M."/>
            <person name="Smanski M.J."/>
            <person name="Chevrette M.G."/>
            <person name="De Carvalho L.P.S."/>
            <person name="Shen B."/>
        </authorList>
    </citation>
    <scope>NUCLEOTIDE SEQUENCE [LARGE SCALE GENOMIC DNA]</scope>
    <source>
        <strain evidence="7 8">NPDC053399</strain>
    </source>
</reference>
<evidence type="ECO:0000256" key="5">
    <source>
        <dbReference type="ARBA" id="ARBA00023163"/>
    </source>
</evidence>
<protein>
    <submittedName>
        <fullName evidence="7">SigE family RNA polymerase sigma factor</fullName>
    </submittedName>
</protein>
<keyword evidence="3" id="KW-0731">Sigma factor</keyword>
<organism evidence="7 8">
    <name type="scientific">Streptomyces fildesensis</name>
    <dbReference type="NCBI Taxonomy" id="375757"/>
    <lineage>
        <taxon>Bacteria</taxon>
        <taxon>Bacillati</taxon>
        <taxon>Actinomycetota</taxon>
        <taxon>Actinomycetes</taxon>
        <taxon>Kitasatosporales</taxon>
        <taxon>Streptomycetaceae</taxon>
        <taxon>Streptomyces</taxon>
    </lineage>
</organism>
<comment type="similarity">
    <text evidence="1">Belongs to the sigma-70 factor family. ECF subfamily.</text>
</comment>
<dbReference type="InterPro" id="IPR014284">
    <property type="entry name" value="RNA_pol_sigma-70_dom"/>
</dbReference>
<dbReference type="InterPro" id="IPR013325">
    <property type="entry name" value="RNA_pol_sigma_r2"/>
</dbReference>
<dbReference type="NCBIfam" id="TIGR02983">
    <property type="entry name" value="SigE-fam_strep"/>
    <property type="match status" value="1"/>
</dbReference>
<dbReference type="CDD" id="cd06171">
    <property type="entry name" value="Sigma70_r4"/>
    <property type="match status" value="1"/>
</dbReference>
<evidence type="ECO:0000256" key="4">
    <source>
        <dbReference type="ARBA" id="ARBA00023125"/>
    </source>
</evidence>
<dbReference type="InterPro" id="IPR013324">
    <property type="entry name" value="RNA_pol_sigma_r3/r4-like"/>
</dbReference>
<accession>A0ABW8C495</accession>
<evidence type="ECO:0000256" key="3">
    <source>
        <dbReference type="ARBA" id="ARBA00023082"/>
    </source>
</evidence>
<keyword evidence="5" id="KW-0804">Transcription</keyword>
<dbReference type="EMBL" id="JBITYG010000002">
    <property type="protein sequence ID" value="MFI9100908.1"/>
    <property type="molecule type" value="Genomic_DNA"/>
</dbReference>
<comment type="caution">
    <text evidence="7">The sequence shown here is derived from an EMBL/GenBank/DDBJ whole genome shotgun (WGS) entry which is preliminary data.</text>
</comment>
<keyword evidence="8" id="KW-1185">Reference proteome</keyword>
<keyword evidence="2" id="KW-0805">Transcription regulation</keyword>
<evidence type="ECO:0000259" key="6">
    <source>
        <dbReference type="Pfam" id="PF08281"/>
    </source>
</evidence>
<dbReference type="SUPFAM" id="SSF88659">
    <property type="entry name" value="Sigma3 and sigma4 domains of RNA polymerase sigma factors"/>
    <property type="match status" value="1"/>
</dbReference>
<dbReference type="Proteomes" id="UP001614394">
    <property type="component" value="Unassembled WGS sequence"/>
</dbReference>